<dbReference type="Gene3D" id="1.10.10.10">
    <property type="entry name" value="Winged helix-like DNA-binding domain superfamily/Winged helix DNA-binding domain"/>
    <property type="match status" value="1"/>
</dbReference>
<evidence type="ECO:0000256" key="1">
    <source>
        <dbReference type="SAM" id="Phobius"/>
    </source>
</evidence>
<keyword evidence="1" id="KW-0472">Membrane</keyword>
<protein>
    <recommendedName>
        <fullName evidence="2">HTH luxR-type domain-containing protein</fullName>
    </recommendedName>
</protein>
<dbReference type="EMBL" id="LBHB01000004">
    <property type="protein sequence ID" value="KLE32474.1"/>
    <property type="molecule type" value="Genomic_DNA"/>
</dbReference>
<gene>
    <name evidence="3" type="ORF">AAW00_13715</name>
</gene>
<dbReference type="SMART" id="SM00421">
    <property type="entry name" value="HTH_LUXR"/>
    <property type="match status" value="1"/>
</dbReference>
<dbReference type="GO" id="GO:0006355">
    <property type="term" value="P:regulation of DNA-templated transcription"/>
    <property type="evidence" value="ECO:0007669"/>
    <property type="project" value="InterPro"/>
</dbReference>
<sequence length="180" mass="19495">MVTAAADPVEAIKATLTDGQVEVLDLLAEGLTGKEIAGRLGISDSGARQRIERVRRKFDGLGSNELARLWREHRAAASSDRSQHPCTNLSWQSSHLAADPILGEEPPRNRSSSDLEFSDAYVIDTSAPWAPRKDISLVPEVLDGENAVPARWMFVAGFAVLLAVLMLVLFAIGMAFVRTG</sequence>
<dbReference type="Proteomes" id="UP000053464">
    <property type="component" value="Unassembled WGS sequence"/>
</dbReference>
<evidence type="ECO:0000313" key="4">
    <source>
        <dbReference type="Proteomes" id="UP000053464"/>
    </source>
</evidence>
<comment type="caution">
    <text evidence="3">The sequence shown here is derived from an EMBL/GenBank/DDBJ whole genome shotgun (WGS) entry which is preliminary data.</text>
</comment>
<dbReference type="Pfam" id="PF00196">
    <property type="entry name" value="GerE"/>
    <property type="match status" value="1"/>
</dbReference>
<accession>A0A0G9MPE6</accession>
<evidence type="ECO:0000259" key="2">
    <source>
        <dbReference type="SMART" id="SM00421"/>
    </source>
</evidence>
<proteinExistence type="predicted"/>
<name>A0A0G9MPE6_9SPHN</name>
<dbReference type="SUPFAM" id="SSF46894">
    <property type="entry name" value="C-terminal effector domain of the bipartite response regulators"/>
    <property type="match status" value="1"/>
</dbReference>
<dbReference type="AlphaFoldDB" id="A0A0G9MPE6"/>
<dbReference type="InterPro" id="IPR000792">
    <property type="entry name" value="Tscrpt_reg_LuxR_C"/>
</dbReference>
<organism evidence="3 4">
    <name type="scientific">Aurantiacibacter luteus</name>
    <dbReference type="NCBI Taxonomy" id="1581420"/>
    <lineage>
        <taxon>Bacteria</taxon>
        <taxon>Pseudomonadati</taxon>
        <taxon>Pseudomonadota</taxon>
        <taxon>Alphaproteobacteria</taxon>
        <taxon>Sphingomonadales</taxon>
        <taxon>Erythrobacteraceae</taxon>
        <taxon>Aurantiacibacter</taxon>
    </lineage>
</organism>
<dbReference type="STRING" id="1581420.AAW00_13715"/>
<keyword evidence="1" id="KW-1133">Transmembrane helix</keyword>
<dbReference type="InterPro" id="IPR036388">
    <property type="entry name" value="WH-like_DNA-bd_sf"/>
</dbReference>
<dbReference type="PATRIC" id="fig|1581420.6.peg.2807"/>
<dbReference type="InterPro" id="IPR016032">
    <property type="entry name" value="Sig_transdc_resp-reg_C-effctor"/>
</dbReference>
<feature type="domain" description="HTH luxR-type" evidence="2">
    <location>
        <begin position="13"/>
        <end position="70"/>
    </location>
</feature>
<dbReference type="RefSeq" id="WP_047004988.1">
    <property type="nucleotide sequence ID" value="NZ_LBHB01000004.1"/>
</dbReference>
<keyword evidence="1" id="KW-0812">Transmembrane</keyword>
<keyword evidence="4" id="KW-1185">Reference proteome</keyword>
<evidence type="ECO:0000313" key="3">
    <source>
        <dbReference type="EMBL" id="KLE32474.1"/>
    </source>
</evidence>
<reference evidence="3 4" key="1">
    <citation type="submission" date="2015-04" db="EMBL/GenBank/DDBJ databases">
        <title>The draft genome sequence of Erythrobacter luteus KA37.</title>
        <authorList>
            <person name="Zhuang L."/>
            <person name="Liu Y."/>
            <person name="Shao Z."/>
        </authorList>
    </citation>
    <scope>NUCLEOTIDE SEQUENCE [LARGE SCALE GENOMIC DNA]</scope>
    <source>
        <strain evidence="3 4">KA37</strain>
    </source>
</reference>
<dbReference type="OrthoDB" id="7502277at2"/>
<feature type="transmembrane region" description="Helical" evidence="1">
    <location>
        <begin position="152"/>
        <end position="177"/>
    </location>
</feature>
<dbReference type="GO" id="GO:0003677">
    <property type="term" value="F:DNA binding"/>
    <property type="evidence" value="ECO:0007669"/>
    <property type="project" value="InterPro"/>
</dbReference>